<reference evidence="4 5" key="1">
    <citation type="journal article" date="2019" name="Nat. Microbiol.">
        <title>Mediterranean grassland soil C-N compound turnover is dependent on rainfall and depth, and is mediated by genomically divergent microorganisms.</title>
        <authorList>
            <person name="Diamond S."/>
            <person name="Andeer P.F."/>
            <person name="Li Z."/>
            <person name="Crits-Christoph A."/>
            <person name="Burstein D."/>
            <person name="Anantharaman K."/>
            <person name="Lane K.R."/>
            <person name="Thomas B.C."/>
            <person name="Pan C."/>
            <person name="Northen T.R."/>
            <person name="Banfield J.F."/>
        </authorList>
    </citation>
    <scope>NUCLEOTIDE SEQUENCE [LARGE SCALE GENOMIC DNA]</scope>
    <source>
        <strain evidence="4">NP_7</strain>
    </source>
</reference>
<dbReference type="Pfam" id="PF02543">
    <property type="entry name" value="Carbam_trans_N"/>
    <property type="match status" value="1"/>
</dbReference>
<evidence type="ECO:0008006" key="6">
    <source>
        <dbReference type="Google" id="ProtNLM"/>
    </source>
</evidence>
<dbReference type="GO" id="GO:0003824">
    <property type="term" value="F:catalytic activity"/>
    <property type="evidence" value="ECO:0007669"/>
    <property type="project" value="InterPro"/>
</dbReference>
<dbReference type="InterPro" id="IPR003696">
    <property type="entry name" value="Carbtransf_dom"/>
</dbReference>
<proteinExistence type="inferred from homology"/>
<dbReference type="AlphaFoldDB" id="A0A537J4I7"/>
<feature type="domain" description="Carbamoyltransferase C-terminal" evidence="3">
    <location>
        <begin position="122"/>
        <end position="293"/>
    </location>
</feature>
<evidence type="ECO:0000256" key="1">
    <source>
        <dbReference type="ARBA" id="ARBA00006129"/>
    </source>
</evidence>
<evidence type="ECO:0000313" key="4">
    <source>
        <dbReference type="EMBL" id="TMI78470.1"/>
    </source>
</evidence>
<dbReference type="Proteomes" id="UP000320048">
    <property type="component" value="Unassembled WGS sequence"/>
</dbReference>
<dbReference type="PANTHER" id="PTHR34847:SF1">
    <property type="entry name" value="NODULATION PROTEIN U"/>
    <property type="match status" value="1"/>
</dbReference>
<feature type="domain" description="Carbamoyltransferase" evidence="2">
    <location>
        <begin position="1"/>
        <end position="66"/>
    </location>
</feature>
<evidence type="ECO:0000313" key="5">
    <source>
        <dbReference type="Proteomes" id="UP000320048"/>
    </source>
</evidence>
<name>A0A537J4I7_9BACT</name>
<comment type="similarity">
    <text evidence="1">Belongs to the NodU/CmcH family.</text>
</comment>
<comment type="caution">
    <text evidence="4">The sequence shown here is derived from an EMBL/GenBank/DDBJ whole genome shotgun (WGS) entry which is preliminary data.</text>
</comment>
<dbReference type="InterPro" id="IPR051338">
    <property type="entry name" value="NodU/CmcH_Carbamoyltrnsfr"/>
</dbReference>
<gene>
    <name evidence="4" type="ORF">E6H04_12385</name>
</gene>
<dbReference type="InterPro" id="IPR038152">
    <property type="entry name" value="Carbam_trans_C_sf"/>
</dbReference>
<dbReference type="Pfam" id="PF16861">
    <property type="entry name" value="Carbam_trans_C"/>
    <property type="match status" value="1"/>
</dbReference>
<dbReference type="Gene3D" id="3.90.870.20">
    <property type="entry name" value="Carbamoyltransferase, C-terminal domain"/>
    <property type="match status" value="1"/>
</dbReference>
<dbReference type="InterPro" id="IPR031730">
    <property type="entry name" value="Carbam_trans_C"/>
</dbReference>
<evidence type="ECO:0000259" key="3">
    <source>
        <dbReference type="Pfam" id="PF16861"/>
    </source>
</evidence>
<organism evidence="4 5">
    <name type="scientific">Candidatus Segetimicrobium genomatis</name>
    <dbReference type="NCBI Taxonomy" id="2569760"/>
    <lineage>
        <taxon>Bacteria</taxon>
        <taxon>Bacillati</taxon>
        <taxon>Candidatus Sysuimicrobiota</taxon>
        <taxon>Candidatus Sysuimicrobiia</taxon>
        <taxon>Candidatus Sysuimicrobiales</taxon>
        <taxon>Candidatus Segetimicrobiaceae</taxon>
        <taxon>Candidatus Segetimicrobium</taxon>
    </lineage>
</organism>
<dbReference type="PANTHER" id="PTHR34847">
    <property type="entry name" value="NODULATION PROTEIN U"/>
    <property type="match status" value="1"/>
</dbReference>
<protein>
    <recommendedName>
        <fullName evidence="6">Carbamoyltransferase C-terminal domain-containing protein</fullName>
    </recommendedName>
</protein>
<evidence type="ECO:0000259" key="2">
    <source>
        <dbReference type="Pfam" id="PF02543"/>
    </source>
</evidence>
<dbReference type="Gene3D" id="3.30.420.40">
    <property type="match status" value="1"/>
</dbReference>
<dbReference type="EMBL" id="VBAO01000371">
    <property type="protein sequence ID" value="TMI78470.1"/>
    <property type="molecule type" value="Genomic_DNA"/>
</dbReference>
<sequence>MQKFTEYVVTEWVRRCVRETGIHRLALSGGVFMNVKANKAIMDLPEVEDLFVYPSCGDETNAMGAAYWVHAQTAGVAKMAPLRDVYWGQEYSDEQIGEVLQTFPFSSAVRTTHETPIEPRVARLLAEGKVVARFKGREEFGARALGNRSILANPSDPAVVRVINEAIKARDFWMPFAPAVTAESNGRYIVNPKRVQAPYMILSFDTTERRADLRAAIHPYDFTARPQEVSAVWNPSYHALLTEFERITGIGAVLNTSFNLHGFPIVSRPEDALDVLDRSGLEYLAIGNWLVEKTGRS</sequence>
<accession>A0A537J4I7</accession>